<reference evidence="2 3" key="1">
    <citation type="submission" date="2022-10" db="EMBL/GenBank/DDBJ databases">
        <title>Chitinophaga nivalis PC15 sp. nov., isolated from Pyeongchang county, South Korea.</title>
        <authorList>
            <person name="Trinh H.N."/>
        </authorList>
    </citation>
    <scope>NUCLEOTIDE SEQUENCE [LARGE SCALE GENOMIC DNA]</scope>
    <source>
        <strain evidence="2 3">PC14</strain>
    </source>
</reference>
<dbReference type="EMBL" id="JAPDNS010000002">
    <property type="protein sequence ID" value="MCW3487116.1"/>
    <property type="molecule type" value="Genomic_DNA"/>
</dbReference>
<name>A0ABT3ITA1_9BACT</name>
<evidence type="ECO:0000313" key="3">
    <source>
        <dbReference type="Proteomes" id="UP001207742"/>
    </source>
</evidence>
<comment type="caution">
    <text evidence="2">The sequence shown here is derived from an EMBL/GenBank/DDBJ whole genome shotgun (WGS) entry which is preliminary data.</text>
</comment>
<evidence type="ECO:0000256" key="1">
    <source>
        <dbReference type="SAM" id="SignalP"/>
    </source>
</evidence>
<dbReference type="PROSITE" id="PS51257">
    <property type="entry name" value="PROKAR_LIPOPROTEIN"/>
    <property type="match status" value="1"/>
</dbReference>
<keyword evidence="3" id="KW-1185">Reference proteome</keyword>
<gene>
    <name evidence="2" type="ORF">OL497_24670</name>
</gene>
<accession>A0ABT3ITA1</accession>
<dbReference type="RefSeq" id="WP_264733926.1">
    <property type="nucleotide sequence ID" value="NZ_JAPDNR010000001.1"/>
</dbReference>
<organism evidence="2 3">
    <name type="scientific">Chitinophaga nivalis</name>
    <dbReference type="NCBI Taxonomy" id="2991709"/>
    <lineage>
        <taxon>Bacteria</taxon>
        <taxon>Pseudomonadati</taxon>
        <taxon>Bacteroidota</taxon>
        <taxon>Chitinophagia</taxon>
        <taxon>Chitinophagales</taxon>
        <taxon>Chitinophagaceae</taxon>
        <taxon>Chitinophaga</taxon>
    </lineage>
</organism>
<feature type="signal peptide" evidence="1">
    <location>
        <begin position="1"/>
        <end position="20"/>
    </location>
</feature>
<feature type="chain" id="PRO_5045681780" description="Lipoprotein" evidence="1">
    <location>
        <begin position="21"/>
        <end position="172"/>
    </location>
</feature>
<dbReference type="Proteomes" id="UP001207742">
    <property type="component" value="Unassembled WGS sequence"/>
</dbReference>
<evidence type="ECO:0008006" key="4">
    <source>
        <dbReference type="Google" id="ProtNLM"/>
    </source>
</evidence>
<sequence>MFAFKSAIAVALSLSLLSIACKKDAALQDNVENTRSGTRGFKSSQYQGVDYLSVQLAGGFTTAGAQPPTYLITATESFEIKNVYIAPVYVKLSADAHESLKGYFSGFPKSHIKGDANVGKYSCRSCADNAYWVLNYHEHNGTDDTMIEVDLGHGPDYIKHYLEQLKTALSHL</sequence>
<keyword evidence="1" id="KW-0732">Signal</keyword>
<protein>
    <recommendedName>
        <fullName evidence="4">Lipoprotein</fullName>
    </recommendedName>
</protein>
<proteinExistence type="predicted"/>
<evidence type="ECO:0000313" key="2">
    <source>
        <dbReference type="EMBL" id="MCW3487116.1"/>
    </source>
</evidence>